<sequence length="222" mass="24580">MGGSLHTGGSTTYEAMRERMALELGQPPTQSEVFARTQTRKEDQLWVDRRSEDANGAFLEELKKLQTEHQAIIDAGGPEPPPIDEDAMWTQIAGGRKRGRIYGKAVVPSHKYPMLFGDPDDDDTASGLPDLKDQVVLLNRELTQQAETHSQKVAAVEVVYSEKVRRLESTMQAQSQEVSNLRKAYSDMYSYLSHIRSGSSSSGMPDMPPSLPPLPPLPPTRS</sequence>
<dbReference type="InterPro" id="IPR004252">
    <property type="entry name" value="Probable_transposase_24"/>
</dbReference>
<gene>
    <name evidence="2" type="ORF">PIB30_095902</name>
</gene>
<reference evidence="2 3" key="1">
    <citation type="journal article" date="2023" name="Plants (Basel)">
        <title>Bridging the Gap: Combining Genomics and Transcriptomics Approaches to Understand Stylosanthes scabra, an Orphan Legume from the Brazilian Caatinga.</title>
        <authorList>
            <person name="Ferreira-Neto J.R.C."/>
            <person name="da Silva M.D."/>
            <person name="Binneck E."/>
            <person name="de Melo N.F."/>
            <person name="da Silva R.H."/>
            <person name="de Melo A.L.T.M."/>
            <person name="Pandolfi V."/>
            <person name="Bustamante F.O."/>
            <person name="Brasileiro-Vidal A.C."/>
            <person name="Benko-Iseppon A.M."/>
        </authorList>
    </citation>
    <scope>NUCLEOTIDE SEQUENCE [LARGE SCALE GENOMIC DNA]</scope>
    <source>
        <tissue evidence="2">Leaves</tissue>
    </source>
</reference>
<name>A0ABU6UY80_9FABA</name>
<evidence type="ECO:0000256" key="1">
    <source>
        <dbReference type="SAM" id="MobiDB-lite"/>
    </source>
</evidence>
<dbReference type="Proteomes" id="UP001341840">
    <property type="component" value="Unassembled WGS sequence"/>
</dbReference>
<accession>A0ABU6UY80</accession>
<evidence type="ECO:0000313" key="2">
    <source>
        <dbReference type="EMBL" id="MED6165041.1"/>
    </source>
</evidence>
<dbReference type="EMBL" id="JASCZI010123057">
    <property type="protein sequence ID" value="MED6165041.1"/>
    <property type="molecule type" value="Genomic_DNA"/>
</dbReference>
<organism evidence="2 3">
    <name type="scientific">Stylosanthes scabra</name>
    <dbReference type="NCBI Taxonomy" id="79078"/>
    <lineage>
        <taxon>Eukaryota</taxon>
        <taxon>Viridiplantae</taxon>
        <taxon>Streptophyta</taxon>
        <taxon>Embryophyta</taxon>
        <taxon>Tracheophyta</taxon>
        <taxon>Spermatophyta</taxon>
        <taxon>Magnoliopsida</taxon>
        <taxon>eudicotyledons</taxon>
        <taxon>Gunneridae</taxon>
        <taxon>Pentapetalae</taxon>
        <taxon>rosids</taxon>
        <taxon>fabids</taxon>
        <taxon>Fabales</taxon>
        <taxon>Fabaceae</taxon>
        <taxon>Papilionoideae</taxon>
        <taxon>50 kb inversion clade</taxon>
        <taxon>dalbergioids sensu lato</taxon>
        <taxon>Dalbergieae</taxon>
        <taxon>Pterocarpus clade</taxon>
        <taxon>Stylosanthes</taxon>
    </lineage>
</organism>
<feature type="region of interest" description="Disordered" evidence="1">
    <location>
        <begin position="195"/>
        <end position="222"/>
    </location>
</feature>
<dbReference type="Pfam" id="PF03004">
    <property type="entry name" value="Transposase_24"/>
    <property type="match status" value="1"/>
</dbReference>
<proteinExistence type="predicted"/>
<evidence type="ECO:0000313" key="3">
    <source>
        <dbReference type="Proteomes" id="UP001341840"/>
    </source>
</evidence>
<keyword evidence="3" id="KW-1185">Reference proteome</keyword>
<feature type="compositionally biased region" description="Pro residues" evidence="1">
    <location>
        <begin position="206"/>
        <end position="222"/>
    </location>
</feature>
<protein>
    <submittedName>
        <fullName evidence="2">Uncharacterized protein</fullName>
    </submittedName>
</protein>
<comment type="caution">
    <text evidence="2">The sequence shown here is derived from an EMBL/GenBank/DDBJ whole genome shotgun (WGS) entry which is preliminary data.</text>
</comment>